<reference evidence="2" key="1">
    <citation type="submission" date="1998-08" db="EMBL/GenBank/DDBJ databases">
        <authorList>
            <person name="Watson M.D."/>
            <person name="Gibbons T."/>
            <person name="Bartley J."/>
            <person name="Bancroft I."/>
            <person name="Mewes H.W."/>
            <person name="Mayer K.F.X."/>
            <person name="Schueller C."/>
            <person name="Bevan M."/>
        </authorList>
    </citation>
    <scope>NUCLEOTIDE SEQUENCE</scope>
</reference>
<feature type="domain" description="Neprosin PEP catalytic" evidence="1">
    <location>
        <begin position="511"/>
        <end position="744"/>
    </location>
</feature>
<dbReference type="InterPro" id="IPR025521">
    <property type="entry name" value="Neprosin_propep"/>
</dbReference>
<protein>
    <submittedName>
        <fullName evidence="3">Uncharacterized protein AT4g23370</fullName>
    </submittedName>
    <submittedName>
        <fullName evidence="2">Uncharacterized protein F16G20.70</fullName>
    </submittedName>
</protein>
<sequence>MMKTSWIGYSIISINLQSRVFRCWFSPWSKFSIMGRRSIQSSEREESKHGSGHFPQEGFKKAAYVSGIELIEDIKLEGSMGPPLHSLKTVSSTPNCYKAIKKPGMGELWANAIFFGGPGGSIALIIVTESYRTKPLEEEENTLESLLNYINKSAIKSFRPTTIPKWTINNNNNSEKGGSFPFRRDGISCPLGTVIVKRTTLEDLIQAQSLKSMGFKSSRYVSSKSKNIDLSGYHFAVAQYKKFHYGAKGNLNIWEPEVSPNQFSLASITISAGSNEQFQGIRAGWIADGFNKTGCYNTLCPGFVQVSTDIPLGYLLQPVSTYGGKQYEVGINMYKVASTSKQICLYEKFYDISQFHQNLRVFVNENDHITGNWWLVAFNNNYVGYWPKSLFTDVGLGHGGSLASWGGEVYSPVKEKSPSMGSGHFPQQKSYTKVAYMNDFVVYNDLGSEVTLILSAQATKERRPIPSKAERKEMERQLKAINKPAIKSLKTEYGDIFDCIDIHKQRAFDHHLLKNHSIQVAKANYGPDLFAGVRGNINIWSPKILQDQVSVAYIAVGGGAKENFASISVGWKLHGSNTGCNDMSCPGFVQVSKTIALGAIIQPISIYKGPQYELRLTLYQNQIKGDWWFACNDEDVGYWPASLFKSWRESNAASYASWGGQVYSPVTEKSPPMGSGHWPSEGFHKSAYVSNLQIINVNGRVFNPQTGTVKLHETMRSCYKARFVHDAKKPWLKSFYYGGPGGCIV</sequence>
<dbReference type="InterPro" id="IPR053168">
    <property type="entry name" value="Glutamic_endopeptidase"/>
</dbReference>
<reference evidence="2" key="2">
    <citation type="submission" date="1998-08" db="EMBL/GenBank/DDBJ databases">
        <authorList>
            <person name="EU Arabidopsis sequencing project"/>
        </authorList>
    </citation>
    <scope>NUCLEOTIDE SEQUENCE</scope>
</reference>
<gene>
    <name evidence="2" type="primary">F16G20.70</name>
    <name evidence="3" type="ordered locus">At4g23370</name>
</gene>
<dbReference type="PANTHER" id="PTHR31589:SF61">
    <property type="entry name" value="CARBOXYL-TERMINAL PEPTIDASE-RELATED"/>
    <property type="match status" value="1"/>
</dbReference>
<evidence type="ECO:0000313" key="2">
    <source>
        <dbReference type="EMBL" id="CAA20458.1"/>
    </source>
</evidence>
<evidence type="ECO:0000313" key="3">
    <source>
        <dbReference type="EMBL" id="CAB79292.1"/>
    </source>
</evidence>
<reference key="3">
    <citation type="journal article" date="1999" name="Nature">
        <title>Sequence and analysis of chromosome 4 of the plant Arabidopsis thaliana.</title>
        <authorList>
            <consortium name="EU"/>
            <consortium name="CSHL and WU Arabidopsis Sequencing Project"/>
            <person name="Mayer K."/>
            <person name="Schuller C."/>
            <person name="Wambutt R."/>
            <person name="Murphy G."/>
            <person name="Volckaert G."/>
            <person name="Pohl T."/>
            <person name="Dusterhoft A."/>
            <person name="Stiekema W."/>
            <person name="Entian K.D."/>
            <person name="Terryn N."/>
            <person name="Harris B."/>
            <person name="Ansorge W."/>
            <person name="Brandt P."/>
            <person name="Grivell L."/>
            <person name="Rieger M."/>
            <person name="Weichselgartner M."/>
            <person name="de Simone V."/>
            <person name="Obermaier B."/>
            <person name="Mache R."/>
            <person name="Muller M."/>
            <person name="Kreis M."/>
            <person name="Delseny M."/>
            <person name="Puigdomenech P."/>
            <person name="Watson M."/>
            <person name="Schmidtheini T."/>
            <person name="Reichert B."/>
            <person name="Portatelle D."/>
            <person name="Perez-Alonso M."/>
            <person name="Boutry M."/>
            <person name="Bancroft I."/>
            <person name="Vos P."/>
            <person name="Hoheisel J."/>
            <person name="Zimmermann W."/>
            <person name="Wedler H."/>
            <person name="Ridley P."/>
            <person name="Langham S.A."/>
            <person name="McCullagh B."/>
            <person name="Bilham L."/>
            <person name="Robben J."/>
            <person name="Van der Schueren J."/>
            <person name="Grymonprez B."/>
            <person name="Chuang Y.J."/>
            <person name="Vandenbussche F."/>
            <person name="Braeken M."/>
            <person name="Weltjens I."/>
            <person name="Voet M."/>
            <person name="Bastiaens I."/>
            <person name="Aert R."/>
            <person name="Defoor E."/>
            <person name="Weitzenegger T."/>
            <person name="Bothe G."/>
            <person name="Ramsperger U."/>
            <person name="Hilbert H."/>
            <person name="Braun M."/>
            <person name="Holzer E."/>
            <person name="Brandt A."/>
            <person name="Peters S."/>
            <person name="van Staveren M."/>
            <person name="Dirske W."/>
            <person name="Mooijman P."/>
            <person name="Klein Lankhorst R."/>
            <person name="Rose M."/>
            <person name="Hauf J."/>
            <person name="Kotter P."/>
            <person name="Berneiser S."/>
            <person name="Hempel S."/>
            <person name="Feldpausch M."/>
            <person name="Lamberth S."/>
            <person name="Van den Daele H."/>
            <person name="De Keyser A."/>
            <person name="Buysshaert C."/>
            <person name="Gielen J."/>
            <person name="Villarroel R."/>
            <person name="De Clercq R."/>
            <person name="Van Montagu M."/>
            <person name="Rogers J."/>
            <person name="Cronin A."/>
            <person name="Quail M."/>
            <person name="Bray-Allen S."/>
            <person name="Clark L."/>
            <person name="Doggett J."/>
            <person name="Hall S."/>
            <person name="Kay M."/>
            <person name="Lennard N."/>
            <person name="McLay K."/>
            <person name="Mayes R."/>
            <person name="Pettett A."/>
            <person name="Rajandream M.A."/>
            <person name="Lyne M."/>
            <person name="Benes V."/>
            <person name="Rechmann S."/>
            <person name="Borkova D."/>
            <person name="Blocker H."/>
            <person name="Scharfe M."/>
            <person name="Grimm M."/>
            <person name="Lohnert T.H."/>
            <person name="Dose S."/>
            <person name="de Haan M."/>
            <person name="Maarse A."/>
            <person name="Schafer M."/>
            <person name="Muller-Auer S."/>
            <person name="Gabel C."/>
            <person name="Fuchs M."/>
            <person name="Fartmann B."/>
            <person name="Granderath K."/>
            <person name="Dauner D."/>
            <person name="Herzl A."/>
            <person name="Neumann S."/>
            <person name="Argiriou A."/>
            <person name="Vitale D."/>
            <person name="Liguori R."/>
            <person name="Piravandi E."/>
            <person name="Massenet O."/>
            <person name="Quigley F."/>
            <person name="Clabauld G."/>
            <person name="Mundlein A."/>
            <person name="Felber R."/>
            <person name="Schnabl S."/>
            <person name="Hiller R."/>
            <person name="Schmidt W."/>
            <person name="Lecharny A."/>
            <person name="Aubourg S."/>
            <person name="Chefdor F."/>
            <person name="Cooke R."/>
            <person name="Berger C."/>
            <person name="Montfort A."/>
            <person name="Casacuberta E."/>
            <person name="Gibbons T."/>
            <person name="Weber N."/>
            <person name="Vandenbol M."/>
            <person name="Bargues M."/>
            <person name="Terol J."/>
            <person name="Torres A."/>
            <person name="Perez-Perez A."/>
            <person name="Purnelle B."/>
            <person name="Bent E."/>
            <person name="Johnson S."/>
            <person name="Tacon D."/>
            <person name="Jesse T."/>
            <person name="Heijnen L."/>
            <person name="Schwarz S."/>
            <person name="Scholler P."/>
            <person name="Heber S."/>
            <person name="Francs P."/>
            <person name="Bielke C."/>
            <person name="Frishman D."/>
            <person name="Haase D."/>
            <person name="Lemcke K."/>
            <person name="Mewes H.W."/>
            <person name="Stocker S."/>
            <person name="Zaccaria P."/>
            <person name="Bevan M."/>
            <person name="Wilson R.K."/>
            <person name="de la Bastide M."/>
            <person name="Habermann K."/>
            <person name="Parnell L."/>
            <person name="Dedhia N."/>
            <person name="Gnoj L."/>
            <person name="Schutz K."/>
            <person name="Huang E."/>
            <person name="Spiegel L."/>
            <person name="Sehkon M."/>
            <person name="Murray J."/>
            <person name="Sheet P."/>
            <person name="Cordes M."/>
            <person name="Abu-Threideh J."/>
            <person name="Stoneking T."/>
            <person name="Kalicki J."/>
            <person name="Graves T."/>
            <person name="Harmon G."/>
            <person name="Edwards J."/>
            <person name="Latreille P."/>
            <person name="Courtney L."/>
            <person name="Cloud J."/>
            <person name="Abbott A."/>
            <person name="Scott K."/>
            <person name="Johnson D."/>
            <person name="Minx P."/>
            <person name="Bentley D."/>
            <person name="Fulton B."/>
            <person name="Miller N."/>
            <person name="Greco T."/>
            <person name="Kemp K."/>
            <person name="Kramer J."/>
            <person name="Fulton L."/>
            <person name="Mardis E."/>
            <person name="Dante M."/>
            <person name="Pepin K."/>
            <person name="Hillier L."/>
            <person name="Nelson J."/>
            <person name="Spieth J."/>
            <person name="Ryan E."/>
            <person name="Andrews S."/>
            <person name="Geisel C."/>
            <person name="Layman D."/>
            <person name="Du H."/>
            <person name="Ali J."/>
            <person name="Berghoff A."/>
            <person name="Jones K."/>
            <person name="Drone K."/>
            <person name="Cotton M."/>
            <person name="Joshu C."/>
            <person name="Antonoiu B."/>
            <person name="Zidanic M."/>
            <person name="Strong C."/>
            <person name="Sun H."/>
            <person name="Lamar B."/>
            <person name="Yordan C."/>
            <person name="Ma P."/>
            <person name="Zhong J."/>
            <person name="Preston R."/>
            <person name="Vil D."/>
            <person name="Shekher M."/>
            <person name="Matero A."/>
            <person name="Shah R."/>
            <person name="Swaby I.K."/>
            <person name="O'Shaughnessy A."/>
            <person name="Rodriguez M."/>
            <person name="Hoffmann J."/>
            <person name="Till S."/>
            <person name="Granat S."/>
            <person name="Shohdy N."/>
            <person name="Hasegawa A."/>
            <person name="Hameed A."/>
            <person name="Lodhi M."/>
            <person name="Johnson A."/>
            <person name="Chen E."/>
            <person name="Marra M."/>
            <person name="Martienssen R."/>
            <person name="McCombie W.R."/>
        </authorList>
    </citation>
    <scope>NUCLEOTIDE SEQUENCE [LARGE SCALE GENOMIC DNA]</scope>
    <source>
        <strain>cv. Columbia</strain>
    </source>
</reference>
<dbReference type="PANTHER" id="PTHR31589">
    <property type="entry name" value="PROTEIN, PUTATIVE (DUF239)-RELATED-RELATED"/>
    <property type="match status" value="1"/>
</dbReference>
<feature type="domain" description="Neprosin PEP catalytic" evidence="1">
    <location>
        <begin position="1"/>
        <end position="122"/>
    </location>
</feature>
<dbReference type="ExpressionAtlas" id="O81733">
    <property type="expression patterns" value="baseline and differential"/>
</dbReference>
<dbReference type="Pfam" id="PF03080">
    <property type="entry name" value="Neprosin"/>
    <property type="match status" value="3"/>
</dbReference>
<dbReference type="Pfam" id="PF14365">
    <property type="entry name" value="Neprosin_AP"/>
    <property type="match status" value="2"/>
</dbReference>
<proteinExistence type="predicted"/>
<dbReference type="EMBL" id="AL161559">
    <property type="protein sequence ID" value="CAB79292.1"/>
    <property type="molecule type" value="Genomic_DNA"/>
</dbReference>
<dbReference type="AlphaFoldDB" id="O81733"/>
<reference evidence="3" key="4">
    <citation type="submission" date="2000-03" db="EMBL/GenBank/DDBJ databases">
        <authorList>
            <person name="Watson M.D."/>
            <person name="Gibbons T."/>
            <person name="Bartley J."/>
            <person name="Mewes H.W."/>
            <person name="Lemcke K."/>
            <person name="Mayer K.F.X."/>
        </authorList>
    </citation>
    <scope>NUCLEOTIDE SEQUENCE</scope>
</reference>
<organism evidence="2">
    <name type="scientific">Arabidopsis thaliana</name>
    <name type="common">Mouse-ear cress</name>
    <dbReference type="NCBI Taxonomy" id="3702"/>
    <lineage>
        <taxon>Eukaryota</taxon>
        <taxon>Viridiplantae</taxon>
        <taxon>Streptophyta</taxon>
        <taxon>Embryophyta</taxon>
        <taxon>Tracheophyta</taxon>
        <taxon>Spermatophyta</taxon>
        <taxon>Magnoliopsida</taxon>
        <taxon>eudicotyledons</taxon>
        <taxon>Gunneridae</taxon>
        <taxon>Pentapetalae</taxon>
        <taxon>rosids</taxon>
        <taxon>malvids</taxon>
        <taxon>Brassicales</taxon>
        <taxon>Brassicaceae</taxon>
        <taxon>Camelineae</taxon>
        <taxon>Arabidopsis</taxon>
    </lineage>
</organism>
<accession>O81733</accession>
<name>O81733_ARATH</name>
<dbReference type="PROSITE" id="PS52045">
    <property type="entry name" value="NEPROSIN_PEP_CD"/>
    <property type="match status" value="3"/>
</dbReference>
<dbReference type="InterPro" id="IPR004314">
    <property type="entry name" value="Neprosin"/>
</dbReference>
<feature type="domain" description="Neprosin PEP catalytic" evidence="1">
    <location>
        <begin position="225"/>
        <end position="500"/>
    </location>
</feature>
<dbReference type="EMBL" id="AL031326">
    <property type="protein sequence ID" value="CAA20458.1"/>
    <property type="molecule type" value="Genomic_DNA"/>
</dbReference>
<dbReference type="PIR" id="T05375">
    <property type="entry name" value="T05375"/>
</dbReference>
<evidence type="ECO:0000259" key="1">
    <source>
        <dbReference type="PROSITE" id="PS52045"/>
    </source>
</evidence>